<sequence>MRRSALWQTLIIKLTLWSLIIFSFNVFIPRNQVLLIYDSKRLVVCLLIMLFAVGLLCSARLRQSVIALYRSLEQPTRTFALGFIVLSLIATLLSDYRISALTHWFYLVGLFLLLSVFFDYFRVARANLMGLALLLNGLLFFSVASAFWLLLYHREAVSNSTFFGFANPRFINQVHVWLVLPMAYLVVRARRRNRRALLPLISVAMAFSIGFTLNGRGVTLALIAGFILMALVDRTLWRQWLATLLITGGLGALISFALFNPLPSYLLGIDSDAVAIRTTSSGRLILWSQSIEFSSFWGQGGGAFACQPFANGRPHNSVLNVLVHWGWGGVLCYVSLCLLLLYKVAISKSRITQVLGASVLTGLLYSLVSGVLDSPMSQLLAIMSLAAFWASLNPLRRSEVGSYRVGLVSHAVVWMLALGAIMACGYRIYERVSHYPQQFDEIVDVRALGMKTQFWVGHNCLEKPEMP</sequence>
<dbReference type="PANTHER" id="PTHR37422">
    <property type="entry name" value="TEICHURONIC ACID BIOSYNTHESIS PROTEIN TUAE"/>
    <property type="match status" value="1"/>
</dbReference>
<reference evidence="2 3" key="1">
    <citation type="submission" date="2015-08" db="EMBL/GenBank/DDBJ databases">
        <title>Antibacterial properties of a collection of Vibrionaceae strains.</title>
        <authorList>
            <person name="Giubergia S."/>
        </authorList>
    </citation>
    <scope>NUCLEOTIDE SEQUENCE [LARGE SCALE GENOMIC DNA]</scope>
    <source>
        <strain evidence="2 3">S0821</strain>
    </source>
</reference>
<dbReference type="InParanoid" id="A0A0Q2MDV6"/>
<feature type="transmembrane region" description="Helical" evidence="1">
    <location>
        <begin position="322"/>
        <end position="342"/>
    </location>
</feature>
<evidence type="ECO:0000313" key="3">
    <source>
        <dbReference type="Proteomes" id="UP000051221"/>
    </source>
</evidence>
<gene>
    <name evidence="2" type="ORF">AMR76_11470</name>
</gene>
<feature type="transmembrane region" description="Helical" evidence="1">
    <location>
        <begin position="378"/>
        <end position="395"/>
    </location>
</feature>
<keyword evidence="1" id="KW-0812">Transmembrane</keyword>
<feature type="transmembrane region" description="Helical" evidence="1">
    <location>
        <begin position="407"/>
        <end position="429"/>
    </location>
</feature>
<keyword evidence="1" id="KW-0472">Membrane</keyword>
<feature type="transmembrane region" description="Helical" evidence="1">
    <location>
        <begin position="196"/>
        <end position="213"/>
    </location>
</feature>
<evidence type="ECO:0000256" key="1">
    <source>
        <dbReference type="SAM" id="Phobius"/>
    </source>
</evidence>
<proteinExistence type="predicted"/>
<evidence type="ECO:0000313" key="2">
    <source>
        <dbReference type="EMBL" id="KQH85890.1"/>
    </source>
</evidence>
<feature type="transmembrane region" description="Helical" evidence="1">
    <location>
        <begin position="354"/>
        <end position="372"/>
    </location>
</feature>
<feature type="transmembrane region" description="Helical" evidence="1">
    <location>
        <begin position="104"/>
        <end position="121"/>
    </location>
</feature>
<keyword evidence="1" id="KW-1133">Transmembrane helix</keyword>
<feature type="transmembrane region" description="Helical" evidence="1">
    <location>
        <begin position="128"/>
        <end position="150"/>
    </location>
</feature>
<feature type="transmembrane region" description="Helical" evidence="1">
    <location>
        <begin position="219"/>
        <end position="237"/>
    </location>
</feature>
<feature type="transmembrane region" description="Helical" evidence="1">
    <location>
        <begin position="79"/>
        <end position="98"/>
    </location>
</feature>
<protein>
    <submittedName>
        <fullName evidence="2">Uncharacterized protein</fullName>
    </submittedName>
</protein>
<dbReference type="Proteomes" id="UP000051221">
    <property type="component" value="Unassembled WGS sequence"/>
</dbReference>
<dbReference type="InterPro" id="IPR051533">
    <property type="entry name" value="WaaL-like"/>
</dbReference>
<comment type="caution">
    <text evidence="2">The sequence shown here is derived from an EMBL/GenBank/DDBJ whole genome shotgun (WGS) entry which is preliminary data.</text>
</comment>
<organism evidence="2 3">
    <name type="scientific">Vibrio furnissii</name>
    <dbReference type="NCBI Taxonomy" id="29494"/>
    <lineage>
        <taxon>Bacteria</taxon>
        <taxon>Pseudomonadati</taxon>
        <taxon>Pseudomonadota</taxon>
        <taxon>Gammaproteobacteria</taxon>
        <taxon>Vibrionales</taxon>
        <taxon>Vibrionaceae</taxon>
        <taxon>Vibrio</taxon>
    </lineage>
</organism>
<name>A0A0Q2MDV6_VIBFU</name>
<dbReference type="AlphaFoldDB" id="A0A0Q2MDV6"/>
<dbReference type="RefSeq" id="WP_055466145.1">
    <property type="nucleotide sequence ID" value="NZ_LKHS01000009.1"/>
</dbReference>
<dbReference type="PANTHER" id="PTHR37422:SF13">
    <property type="entry name" value="LIPOPOLYSACCHARIDE BIOSYNTHESIS PROTEIN PA4999-RELATED"/>
    <property type="match status" value="1"/>
</dbReference>
<dbReference type="EMBL" id="LKHS01000009">
    <property type="protein sequence ID" value="KQH85890.1"/>
    <property type="molecule type" value="Genomic_DNA"/>
</dbReference>
<keyword evidence="3" id="KW-1185">Reference proteome</keyword>
<feature type="transmembrane region" description="Helical" evidence="1">
    <location>
        <begin position="244"/>
        <end position="262"/>
    </location>
</feature>
<feature type="transmembrane region" description="Helical" evidence="1">
    <location>
        <begin position="170"/>
        <end position="187"/>
    </location>
</feature>
<feature type="transmembrane region" description="Helical" evidence="1">
    <location>
        <begin position="40"/>
        <end position="59"/>
    </location>
</feature>
<accession>A0A0Q2MDV6</accession>
<feature type="transmembrane region" description="Helical" evidence="1">
    <location>
        <begin position="7"/>
        <end position="28"/>
    </location>
</feature>